<feature type="region of interest" description="Disordered" evidence="1">
    <location>
        <begin position="1"/>
        <end position="156"/>
    </location>
</feature>
<dbReference type="Proteomes" id="UP000800235">
    <property type="component" value="Unassembled WGS sequence"/>
</dbReference>
<name>A0A9P4NP53_9PEZI</name>
<keyword evidence="3" id="KW-1185">Reference proteome</keyword>
<dbReference type="EMBL" id="MU007050">
    <property type="protein sequence ID" value="KAF2429102.1"/>
    <property type="molecule type" value="Genomic_DNA"/>
</dbReference>
<sequence>MSSREDMAPKSADSRSPRTRRREAAANAAENRMRQRQAEQPINTTTDTAHTTVATDVDFSTEGGPAANTRSRTSASPEPSEGRKRSAEKDHNDAPPAKRRSTDEHGGAGQRPTVRPAHPSQTSPLVNRPFSHQPGRSRANRPVQHPSSSGTLAPVNVPVTDRSQLLQHDICAIYRSYKAYWRAQYDRRPRRRYHEITTVLMLPQEDVNAAIASVTEAITDEAKGNLGPFSLVNVNTFQLLVGRFPVEPLMMAARPGARLIIPWTVAAPPRPGERANADGHTWLVTGEIAHRPNRSRFISLKHYDSALDMRNPGAVTRSALRHPNIEKVIMRNGWASQGLPMEHQQCHASKQRLGNYCGFHTVLNGWALAMGLALNTSFSPTQAFYDQGPLLLNMAYSGCIDSTTIWAFLLCEGYIAKREGDHILTDPFSKTFPIPRGGDLGSRISDIQEQQLLAGGNDGFDAGPEEEQDIVMIRTRFMSSDMPEVANMSNSEVRELATLYHF</sequence>
<reference evidence="2" key="1">
    <citation type="journal article" date="2020" name="Stud. Mycol.">
        <title>101 Dothideomycetes genomes: a test case for predicting lifestyles and emergence of pathogens.</title>
        <authorList>
            <person name="Haridas S."/>
            <person name="Albert R."/>
            <person name="Binder M."/>
            <person name="Bloem J."/>
            <person name="Labutti K."/>
            <person name="Salamov A."/>
            <person name="Andreopoulos B."/>
            <person name="Baker S."/>
            <person name="Barry K."/>
            <person name="Bills G."/>
            <person name="Bluhm B."/>
            <person name="Cannon C."/>
            <person name="Castanera R."/>
            <person name="Culley D."/>
            <person name="Daum C."/>
            <person name="Ezra D."/>
            <person name="Gonzalez J."/>
            <person name="Henrissat B."/>
            <person name="Kuo A."/>
            <person name="Liang C."/>
            <person name="Lipzen A."/>
            <person name="Lutzoni F."/>
            <person name="Magnuson J."/>
            <person name="Mondo S."/>
            <person name="Nolan M."/>
            <person name="Ohm R."/>
            <person name="Pangilinan J."/>
            <person name="Park H.-J."/>
            <person name="Ramirez L."/>
            <person name="Alfaro M."/>
            <person name="Sun H."/>
            <person name="Tritt A."/>
            <person name="Yoshinaga Y."/>
            <person name="Zwiers L.-H."/>
            <person name="Turgeon B."/>
            <person name="Goodwin S."/>
            <person name="Spatafora J."/>
            <person name="Crous P."/>
            <person name="Grigoriev I."/>
        </authorList>
    </citation>
    <scope>NUCLEOTIDE SEQUENCE</scope>
    <source>
        <strain evidence="2">CBS 130266</strain>
    </source>
</reference>
<gene>
    <name evidence="2" type="ORF">EJ08DRAFT_698680</name>
</gene>
<protein>
    <submittedName>
        <fullName evidence="2">Uncharacterized protein</fullName>
    </submittedName>
</protein>
<feature type="compositionally biased region" description="Low complexity" evidence="1">
    <location>
        <begin position="38"/>
        <end position="58"/>
    </location>
</feature>
<organism evidence="2 3">
    <name type="scientific">Tothia fuscella</name>
    <dbReference type="NCBI Taxonomy" id="1048955"/>
    <lineage>
        <taxon>Eukaryota</taxon>
        <taxon>Fungi</taxon>
        <taxon>Dikarya</taxon>
        <taxon>Ascomycota</taxon>
        <taxon>Pezizomycotina</taxon>
        <taxon>Dothideomycetes</taxon>
        <taxon>Pleosporomycetidae</taxon>
        <taxon>Venturiales</taxon>
        <taxon>Cylindrosympodiaceae</taxon>
        <taxon>Tothia</taxon>
    </lineage>
</organism>
<comment type="caution">
    <text evidence="2">The sequence shown here is derived from an EMBL/GenBank/DDBJ whole genome shotgun (WGS) entry which is preliminary data.</text>
</comment>
<proteinExistence type="predicted"/>
<evidence type="ECO:0000313" key="3">
    <source>
        <dbReference type="Proteomes" id="UP000800235"/>
    </source>
</evidence>
<dbReference type="AlphaFoldDB" id="A0A9P4NP53"/>
<feature type="compositionally biased region" description="Basic and acidic residues" evidence="1">
    <location>
        <begin position="80"/>
        <end position="93"/>
    </location>
</feature>
<feature type="compositionally biased region" description="Basic and acidic residues" evidence="1">
    <location>
        <begin position="1"/>
        <end position="16"/>
    </location>
</feature>
<evidence type="ECO:0000256" key="1">
    <source>
        <dbReference type="SAM" id="MobiDB-lite"/>
    </source>
</evidence>
<feature type="compositionally biased region" description="Polar residues" evidence="1">
    <location>
        <begin position="68"/>
        <end position="77"/>
    </location>
</feature>
<evidence type="ECO:0000313" key="2">
    <source>
        <dbReference type="EMBL" id="KAF2429102.1"/>
    </source>
</evidence>
<dbReference type="OrthoDB" id="3649753at2759"/>
<accession>A0A9P4NP53</accession>